<dbReference type="PROSITE" id="PS50102">
    <property type="entry name" value="RRM"/>
    <property type="match status" value="1"/>
</dbReference>
<dbReference type="Proteomes" id="UP001139887">
    <property type="component" value="Unassembled WGS sequence"/>
</dbReference>
<comment type="caution">
    <text evidence="3">The sequence shown here is derived from an EMBL/GenBank/DDBJ whole genome shotgun (WGS) entry which is preliminary data.</text>
</comment>
<name>A0A9W8LUQ8_9FUNG</name>
<gene>
    <name evidence="3" type="ORF">IWW36_006112</name>
</gene>
<dbReference type="OrthoDB" id="266020at2759"/>
<proteinExistence type="predicted"/>
<evidence type="ECO:0000313" key="4">
    <source>
        <dbReference type="Proteomes" id="UP001139887"/>
    </source>
</evidence>
<dbReference type="Gene3D" id="3.30.70.330">
    <property type="match status" value="1"/>
</dbReference>
<evidence type="ECO:0000313" key="3">
    <source>
        <dbReference type="EMBL" id="KAJ2841873.1"/>
    </source>
</evidence>
<dbReference type="SUPFAM" id="SSF54928">
    <property type="entry name" value="RNA-binding domain, RBD"/>
    <property type="match status" value="1"/>
</dbReference>
<organism evidence="3 4">
    <name type="scientific">Coemansia brasiliensis</name>
    <dbReference type="NCBI Taxonomy" id="2650707"/>
    <lineage>
        <taxon>Eukaryota</taxon>
        <taxon>Fungi</taxon>
        <taxon>Fungi incertae sedis</taxon>
        <taxon>Zoopagomycota</taxon>
        <taxon>Kickxellomycotina</taxon>
        <taxon>Kickxellomycetes</taxon>
        <taxon>Kickxellales</taxon>
        <taxon>Kickxellaceae</taxon>
        <taxon>Coemansia</taxon>
    </lineage>
</organism>
<dbReference type="AlphaFoldDB" id="A0A9W8LUQ8"/>
<keyword evidence="1" id="KW-0694">RNA-binding</keyword>
<sequence length="88" mass="9977">MGISNLVRLVVVKHKTEAIRSLEASQKLLDHMKQFGTVTSFKFMRDPVTNERTGLAFVSYLQYSDAEQAIKTRLQTVSGIPELYNTID</sequence>
<dbReference type="GO" id="GO:0003723">
    <property type="term" value="F:RNA binding"/>
    <property type="evidence" value="ECO:0007669"/>
    <property type="project" value="UniProtKB-UniRule"/>
</dbReference>
<evidence type="ECO:0000256" key="1">
    <source>
        <dbReference type="PROSITE-ProRule" id="PRU00176"/>
    </source>
</evidence>
<feature type="non-terminal residue" evidence="3">
    <location>
        <position position="88"/>
    </location>
</feature>
<evidence type="ECO:0000259" key="2">
    <source>
        <dbReference type="PROSITE" id="PS50102"/>
    </source>
</evidence>
<reference evidence="3" key="1">
    <citation type="submission" date="2022-07" db="EMBL/GenBank/DDBJ databases">
        <title>Phylogenomic reconstructions and comparative analyses of Kickxellomycotina fungi.</title>
        <authorList>
            <person name="Reynolds N.K."/>
            <person name="Stajich J.E."/>
            <person name="Barry K."/>
            <person name="Grigoriev I.V."/>
            <person name="Crous P."/>
            <person name="Smith M.E."/>
        </authorList>
    </citation>
    <scope>NUCLEOTIDE SEQUENCE</scope>
    <source>
        <strain evidence="3">NRRL 1566</strain>
    </source>
</reference>
<dbReference type="Pfam" id="PF00076">
    <property type="entry name" value="RRM_1"/>
    <property type="match status" value="1"/>
</dbReference>
<dbReference type="InterPro" id="IPR035979">
    <property type="entry name" value="RBD_domain_sf"/>
</dbReference>
<accession>A0A9W8LUQ8</accession>
<feature type="domain" description="RRM" evidence="2">
    <location>
        <begin position="15"/>
        <end position="88"/>
    </location>
</feature>
<dbReference type="InterPro" id="IPR012677">
    <property type="entry name" value="Nucleotide-bd_a/b_plait_sf"/>
</dbReference>
<protein>
    <recommendedName>
        <fullName evidence="2">RRM domain-containing protein</fullName>
    </recommendedName>
</protein>
<keyword evidence="4" id="KW-1185">Reference proteome</keyword>
<dbReference type="EMBL" id="JANBUW010002006">
    <property type="protein sequence ID" value="KAJ2841873.1"/>
    <property type="molecule type" value="Genomic_DNA"/>
</dbReference>
<dbReference type="InterPro" id="IPR000504">
    <property type="entry name" value="RRM_dom"/>
</dbReference>